<evidence type="ECO:0000313" key="15">
    <source>
        <dbReference type="EMBL" id="TDA20879.1"/>
    </source>
</evidence>
<name>A0A4R4FDP9_9FIRM</name>
<sequence>MTMDKYKKTKIPSLRTFITAAISIIVTVVLLCSIWFCYSRTSAILTENYENSITQNLELINHQFIEQIDLIDSIIPLYLADTIISEPLESVETGKQSAENRLQIEKQMSYLYYSTSLASKNFTNSIYIISQDETIFKIGTSSSPEPAEFQCRELLKTLDKKEPKLICQTLPRDDGNIYFIRNLFSSNTGNYIGTFIINIDKDRFLSYHTKDLDPSWFLCLYNSSMAVFSDPDMEKECMALKEHGQRIGELSFQTARLNDREYFVASQELSGLDLTSSVAAPKSLMFADLNSILKSYLLLLTGIVLIGLFTAIAISRAITKPIDKMIYNINQISEKKQSALPPMKIYREFDVWADSFNKMLKQLDIYYNDIFQKQLLLKNSEIHALQTQMNPHFLLNTLNTIAWKAQISDNEEIYQMVISLGEFLKANTLSKEQDCIALEKELRYVKFYIYLQQQRFEDKISCDIRVPETLMHFLIPCFSIQPLVENAIVHGLEPKTGKGKLIVQILETDDYCMEISIIDNGVGFPKDFQVRDIASSDTDSHTHIGLKNLDRRLFLLYGDMAHLSIDSTPGVCTSISFKIPISRGGGVSLHDL</sequence>
<evidence type="ECO:0000256" key="12">
    <source>
        <dbReference type="SAM" id="Phobius"/>
    </source>
</evidence>
<organism evidence="15 16">
    <name type="scientific">Extibacter muris</name>
    <dbReference type="NCBI Taxonomy" id="1796622"/>
    <lineage>
        <taxon>Bacteria</taxon>
        <taxon>Bacillati</taxon>
        <taxon>Bacillota</taxon>
        <taxon>Clostridia</taxon>
        <taxon>Lachnospirales</taxon>
        <taxon>Lachnospiraceae</taxon>
        <taxon>Extibacter</taxon>
    </lineage>
</organism>
<evidence type="ECO:0000256" key="3">
    <source>
        <dbReference type="ARBA" id="ARBA00022553"/>
    </source>
</evidence>
<evidence type="ECO:0000256" key="4">
    <source>
        <dbReference type="ARBA" id="ARBA00022679"/>
    </source>
</evidence>
<dbReference type="GO" id="GO:0000155">
    <property type="term" value="F:phosphorelay sensor kinase activity"/>
    <property type="evidence" value="ECO:0007669"/>
    <property type="project" value="InterPro"/>
</dbReference>
<keyword evidence="4" id="KW-0808">Transferase</keyword>
<keyword evidence="11 12" id="KW-0472">Membrane</keyword>
<dbReference type="InterPro" id="IPR050640">
    <property type="entry name" value="Bact_2-comp_sensor_kinase"/>
</dbReference>
<dbReference type="PANTHER" id="PTHR34220:SF11">
    <property type="entry name" value="SENSOR PROTEIN KINASE HPTS"/>
    <property type="match status" value="1"/>
</dbReference>
<dbReference type="Gene3D" id="6.10.340.10">
    <property type="match status" value="1"/>
</dbReference>
<evidence type="ECO:0000256" key="7">
    <source>
        <dbReference type="ARBA" id="ARBA00022777"/>
    </source>
</evidence>
<comment type="subcellular location">
    <subcellularLocation>
        <location evidence="1">Cell membrane</location>
        <topology evidence="1">Multi-pass membrane protein</topology>
    </subcellularLocation>
</comment>
<dbReference type="InterPro" id="IPR010559">
    <property type="entry name" value="Sig_transdc_His_kin_internal"/>
</dbReference>
<keyword evidence="10" id="KW-0902">Two-component regulatory system</keyword>
<evidence type="ECO:0000256" key="2">
    <source>
        <dbReference type="ARBA" id="ARBA00022475"/>
    </source>
</evidence>
<dbReference type="EMBL" id="SMMX01000014">
    <property type="protein sequence ID" value="TDA20879.1"/>
    <property type="molecule type" value="Genomic_DNA"/>
</dbReference>
<dbReference type="Proteomes" id="UP000295710">
    <property type="component" value="Unassembled WGS sequence"/>
</dbReference>
<keyword evidence="16" id="KW-1185">Reference proteome</keyword>
<dbReference type="SUPFAM" id="SSF55874">
    <property type="entry name" value="ATPase domain of HSP90 chaperone/DNA topoisomerase II/histidine kinase"/>
    <property type="match status" value="1"/>
</dbReference>
<reference evidence="15 16" key="1">
    <citation type="journal article" date="2016" name="Nat. Microbiol.">
        <title>The Mouse Intestinal Bacterial Collection (miBC) provides host-specific insight into cultured diversity and functional potential of the gut microbiota.</title>
        <authorList>
            <person name="Lagkouvardos I."/>
            <person name="Pukall R."/>
            <person name="Abt B."/>
            <person name="Foesel B.U."/>
            <person name="Meier-Kolthoff J.P."/>
            <person name="Kumar N."/>
            <person name="Bresciani A."/>
            <person name="Martinez I."/>
            <person name="Just S."/>
            <person name="Ziegler C."/>
            <person name="Brugiroux S."/>
            <person name="Garzetti D."/>
            <person name="Wenning M."/>
            <person name="Bui T.P."/>
            <person name="Wang J."/>
            <person name="Hugenholtz F."/>
            <person name="Plugge C.M."/>
            <person name="Peterson D.A."/>
            <person name="Hornef M.W."/>
            <person name="Baines J.F."/>
            <person name="Smidt H."/>
            <person name="Walter J."/>
            <person name="Kristiansen K."/>
            <person name="Nielsen H.B."/>
            <person name="Haller D."/>
            <person name="Overmann J."/>
            <person name="Stecher B."/>
            <person name="Clavel T."/>
        </authorList>
    </citation>
    <scope>NUCLEOTIDE SEQUENCE [LARGE SCALE GENOMIC DNA]</scope>
    <source>
        <strain evidence="15 16">DSM 28560</strain>
    </source>
</reference>
<dbReference type="InterPro" id="IPR003594">
    <property type="entry name" value="HATPase_dom"/>
</dbReference>
<feature type="domain" description="Histidine kinase/HSP90-like ATPase" evidence="13">
    <location>
        <begin position="481"/>
        <end position="581"/>
    </location>
</feature>
<keyword evidence="9 12" id="KW-1133">Transmembrane helix</keyword>
<dbReference type="GO" id="GO:0005524">
    <property type="term" value="F:ATP binding"/>
    <property type="evidence" value="ECO:0007669"/>
    <property type="project" value="UniProtKB-KW"/>
</dbReference>
<proteinExistence type="predicted"/>
<dbReference type="Pfam" id="PF02518">
    <property type="entry name" value="HATPase_c"/>
    <property type="match status" value="1"/>
</dbReference>
<dbReference type="RefSeq" id="WP_132279515.1">
    <property type="nucleotide sequence ID" value="NZ_JAOBST010000019.1"/>
</dbReference>
<keyword evidence="3" id="KW-0597">Phosphoprotein</keyword>
<evidence type="ECO:0000256" key="8">
    <source>
        <dbReference type="ARBA" id="ARBA00022840"/>
    </source>
</evidence>
<dbReference type="InterPro" id="IPR036890">
    <property type="entry name" value="HATPase_C_sf"/>
</dbReference>
<gene>
    <name evidence="15" type="ORF">E1963_14805</name>
</gene>
<evidence type="ECO:0000256" key="1">
    <source>
        <dbReference type="ARBA" id="ARBA00004651"/>
    </source>
</evidence>
<evidence type="ECO:0000256" key="6">
    <source>
        <dbReference type="ARBA" id="ARBA00022741"/>
    </source>
</evidence>
<dbReference type="PANTHER" id="PTHR34220">
    <property type="entry name" value="SENSOR HISTIDINE KINASE YPDA"/>
    <property type="match status" value="1"/>
</dbReference>
<evidence type="ECO:0000256" key="9">
    <source>
        <dbReference type="ARBA" id="ARBA00022989"/>
    </source>
</evidence>
<evidence type="ECO:0000256" key="10">
    <source>
        <dbReference type="ARBA" id="ARBA00023012"/>
    </source>
</evidence>
<feature type="transmembrane region" description="Helical" evidence="12">
    <location>
        <begin position="296"/>
        <end position="318"/>
    </location>
</feature>
<evidence type="ECO:0000256" key="11">
    <source>
        <dbReference type="ARBA" id="ARBA00023136"/>
    </source>
</evidence>
<protein>
    <submittedName>
        <fullName evidence="15">Sensor histidine kinase</fullName>
    </submittedName>
</protein>
<accession>A0A4R4FDP9</accession>
<feature type="domain" description="Signal transduction histidine kinase internal region" evidence="14">
    <location>
        <begin position="381"/>
        <end position="460"/>
    </location>
</feature>
<dbReference type="Gene3D" id="3.30.565.10">
    <property type="entry name" value="Histidine kinase-like ATPase, C-terminal domain"/>
    <property type="match status" value="1"/>
</dbReference>
<evidence type="ECO:0000313" key="16">
    <source>
        <dbReference type="Proteomes" id="UP000295710"/>
    </source>
</evidence>
<comment type="caution">
    <text evidence="15">The sequence shown here is derived from an EMBL/GenBank/DDBJ whole genome shotgun (WGS) entry which is preliminary data.</text>
</comment>
<dbReference type="Pfam" id="PF06580">
    <property type="entry name" value="His_kinase"/>
    <property type="match status" value="1"/>
</dbReference>
<keyword evidence="6" id="KW-0547">Nucleotide-binding</keyword>
<evidence type="ECO:0000256" key="5">
    <source>
        <dbReference type="ARBA" id="ARBA00022692"/>
    </source>
</evidence>
<dbReference type="GO" id="GO:0005886">
    <property type="term" value="C:plasma membrane"/>
    <property type="evidence" value="ECO:0007669"/>
    <property type="project" value="UniProtKB-SubCell"/>
</dbReference>
<dbReference type="AlphaFoldDB" id="A0A4R4FDP9"/>
<keyword evidence="2" id="KW-1003">Cell membrane</keyword>
<evidence type="ECO:0000259" key="13">
    <source>
        <dbReference type="Pfam" id="PF02518"/>
    </source>
</evidence>
<feature type="transmembrane region" description="Helical" evidence="12">
    <location>
        <begin position="12"/>
        <end position="36"/>
    </location>
</feature>
<keyword evidence="5 12" id="KW-0812">Transmembrane</keyword>
<evidence type="ECO:0000259" key="14">
    <source>
        <dbReference type="Pfam" id="PF06580"/>
    </source>
</evidence>
<keyword evidence="7 15" id="KW-0418">Kinase</keyword>
<keyword evidence="8" id="KW-0067">ATP-binding</keyword>